<accession>A0A2P5EVZ8</accession>
<sequence length="87" mass="8810">MEFKAASISAPENLASPVLISSWQIPYYFLVVCLATPSVVITVATPVAGIAAVPIVITAAVPVTITAAAPVAVTVAVPVASSPYLLF</sequence>
<feature type="transmembrane region" description="Helical" evidence="1">
    <location>
        <begin position="27"/>
        <end position="48"/>
    </location>
</feature>
<organism evidence="2 3">
    <name type="scientific">Trema orientale</name>
    <name type="common">Charcoal tree</name>
    <name type="synonym">Celtis orientalis</name>
    <dbReference type="NCBI Taxonomy" id="63057"/>
    <lineage>
        <taxon>Eukaryota</taxon>
        <taxon>Viridiplantae</taxon>
        <taxon>Streptophyta</taxon>
        <taxon>Embryophyta</taxon>
        <taxon>Tracheophyta</taxon>
        <taxon>Spermatophyta</taxon>
        <taxon>Magnoliopsida</taxon>
        <taxon>eudicotyledons</taxon>
        <taxon>Gunneridae</taxon>
        <taxon>Pentapetalae</taxon>
        <taxon>rosids</taxon>
        <taxon>fabids</taxon>
        <taxon>Rosales</taxon>
        <taxon>Cannabaceae</taxon>
        <taxon>Trema</taxon>
    </lineage>
</organism>
<name>A0A2P5EVZ8_TREOI</name>
<dbReference type="Proteomes" id="UP000237000">
    <property type="component" value="Unassembled WGS sequence"/>
</dbReference>
<gene>
    <name evidence="2" type="ORF">TorRG33x02_145510</name>
</gene>
<proteinExistence type="predicted"/>
<evidence type="ECO:0000313" key="3">
    <source>
        <dbReference type="Proteomes" id="UP000237000"/>
    </source>
</evidence>
<evidence type="ECO:0000256" key="1">
    <source>
        <dbReference type="SAM" id="Phobius"/>
    </source>
</evidence>
<reference evidence="3" key="1">
    <citation type="submission" date="2016-06" db="EMBL/GenBank/DDBJ databases">
        <title>Parallel loss of symbiosis genes in relatives of nitrogen-fixing non-legume Parasponia.</title>
        <authorList>
            <person name="Van Velzen R."/>
            <person name="Holmer R."/>
            <person name="Bu F."/>
            <person name="Rutten L."/>
            <person name="Van Zeijl A."/>
            <person name="Liu W."/>
            <person name="Santuari L."/>
            <person name="Cao Q."/>
            <person name="Sharma T."/>
            <person name="Shen D."/>
            <person name="Roswanjaya Y."/>
            <person name="Wardhani T."/>
            <person name="Kalhor M.S."/>
            <person name="Jansen J."/>
            <person name="Van den Hoogen J."/>
            <person name="Gungor B."/>
            <person name="Hartog M."/>
            <person name="Hontelez J."/>
            <person name="Verver J."/>
            <person name="Yang W.-C."/>
            <person name="Schijlen E."/>
            <person name="Repin R."/>
            <person name="Schilthuizen M."/>
            <person name="Schranz E."/>
            <person name="Heidstra R."/>
            <person name="Miyata K."/>
            <person name="Fedorova E."/>
            <person name="Kohlen W."/>
            <person name="Bisseling T."/>
            <person name="Smit S."/>
            <person name="Geurts R."/>
        </authorList>
    </citation>
    <scope>NUCLEOTIDE SEQUENCE [LARGE SCALE GENOMIC DNA]</scope>
    <source>
        <strain evidence="3">cv. RG33-2</strain>
    </source>
</reference>
<keyword evidence="1" id="KW-0472">Membrane</keyword>
<keyword evidence="1" id="KW-1133">Transmembrane helix</keyword>
<dbReference type="EMBL" id="JXTC01000091">
    <property type="protein sequence ID" value="PON89717.1"/>
    <property type="molecule type" value="Genomic_DNA"/>
</dbReference>
<dbReference type="AlphaFoldDB" id="A0A2P5EVZ8"/>
<keyword evidence="1" id="KW-0812">Transmembrane</keyword>
<dbReference type="InParanoid" id="A0A2P5EVZ8"/>
<protein>
    <submittedName>
        <fullName evidence="2">Uncharacterized protein</fullName>
    </submittedName>
</protein>
<comment type="caution">
    <text evidence="2">The sequence shown here is derived from an EMBL/GenBank/DDBJ whole genome shotgun (WGS) entry which is preliminary data.</text>
</comment>
<keyword evidence="3" id="KW-1185">Reference proteome</keyword>
<evidence type="ECO:0000313" key="2">
    <source>
        <dbReference type="EMBL" id="PON89717.1"/>
    </source>
</evidence>
<feature type="transmembrane region" description="Helical" evidence="1">
    <location>
        <begin position="55"/>
        <end position="80"/>
    </location>
</feature>